<gene>
    <name evidence="1" type="ORF">Tci_610649</name>
</gene>
<reference evidence="1" key="1">
    <citation type="journal article" date="2019" name="Sci. Rep.">
        <title>Draft genome of Tanacetum cinerariifolium, the natural source of mosquito coil.</title>
        <authorList>
            <person name="Yamashiro T."/>
            <person name="Shiraishi A."/>
            <person name="Satake H."/>
            <person name="Nakayama K."/>
        </authorList>
    </citation>
    <scope>NUCLEOTIDE SEQUENCE</scope>
</reference>
<accession>A0A699JHP5</accession>
<protein>
    <submittedName>
        <fullName evidence="1">Uncharacterized protein</fullName>
    </submittedName>
</protein>
<dbReference type="AlphaFoldDB" id="A0A699JHP5"/>
<evidence type="ECO:0000313" key="1">
    <source>
        <dbReference type="EMBL" id="GFA38677.1"/>
    </source>
</evidence>
<comment type="caution">
    <text evidence="1">The sequence shown here is derived from an EMBL/GenBank/DDBJ whole genome shotgun (WGS) entry which is preliminary data.</text>
</comment>
<sequence>MEFKSKCPKLPGVKFCAGEGGEGSGRRGEVVELGWNGGSWWEKCWRENRVLVLQCQFNTWRGWSTVGILGTLHG</sequence>
<name>A0A699JHP5_TANCI</name>
<proteinExistence type="predicted"/>
<organism evidence="1">
    <name type="scientific">Tanacetum cinerariifolium</name>
    <name type="common">Dalmatian daisy</name>
    <name type="synonym">Chrysanthemum cinerariifolium</name>
    <dbReference type="NCBI Taxonomy" id="118510"/>
    <lineage>
        <taxon>Eukaryota</taxon>
        <taxon>Viridiplantae</taxon>
        <taxon>Streptophyta</taxon>
        <taxon>Embryophyta</taxon>
        <taxon>Tracheophyta</taxon>
        <taxon>Spermatophyta</taxon>
        <taxon>Magnoliopsida</taxon>
        <taxon>eudicotyledons</taxon>
        <taxon>Gunneridae</taxon>
        <taxon>Pentapetalae</taxon>
        <taxon>asterids</taxon>
        <taxon>campanulids</taxon>
        <taxon>Asterales</taxon>
        <taxon>Asteraceae</taxon>
        <taxon>Asteroideae</taxon>
        <taxon>Anthemideae</taxon>
        <taxon>Anthemidinae</taxon>
        <taxon>Tanacetum</taxon>
    </lineage>
</organism>
<dbReference type="EMBL" id="BKCJ010415202">
    <property type="protein sequence ID" value="GFA38677.1"/>
    <property type="molecule type" value="Genomic_DNA"/>
</dbReference>